<sequence length="49" mass="5776">MFDSLRCAWKGHMFVDSRSQPGTQVCVRCRQRRPFEGLEPPRPSRSERP</sequence>
<keyword evidence="2" id="KW-1185">Reference proteome</keyword>
<dbReference type="EMBL" id="JAATJM010000002">
    <property type="protein sequence ID" value="NJC42276.1"/>
    <property type="molecule type" value="Genomic_DNA"/>
</dbReference>
<name>A0A7X6BQ65_9CAUL</name>
<evidence type="ECO:0000313" key="1">
    <source>
        <dbReference type="EMBL" id="NJC42276.1"/>
    </source>
</evidence>
<comment type="caution">
    <text evidence="1">The sequence shown here is derived from an EMBL/GenBank/DDBJ whole genome shotgun (WGS) entry which is preliminary data.</text>
</comment>
<evidence type="ECO:0000313" key="2">
    <source>
        <dbReference type="Proteomes" id="UP000587415"/>
    </source>
</evidence>
<organism evidence="1 2">
    <name type="scientific">Brevundimonas alba</name>
    <dbReference type="NCBI Taxonomy" id="74314"/>
    <lineage>
        <taxon>Bacteria</taxon>
        <taxon>Pseudomonadati</taxon>
        <taxon>Pseudomonadota</taxon>
        <taxon>Alphaproteobacteria</taxon>
        <taxon>Caulobacterales</taxon>
        <taxon>Caulobacteraceae</taxon>
        <taxon>Brevundimonas</taxon>
    </lineage>
</organism>
<dbReference type="Proteomes" id="UP000587415">
    <property type="component" value="Unassembled WGS sequence"/>
</dbReference>
<protein>
    <submittedName>
        <fullName evidence="1">Uncharacterized protein</fullName>
    </submittedName>
</protein>
<dbReference type="AlphaFoldDB" id="A0A7X6BQ65"/>
<accession>A0A7X6BQ65</accession>
<proteinExistence type="predicted"/>
<gene>
    <name evidence="1" type="ORF">GGQ87_002571</name>
</gene>
<reference evidence="1 2" key="1">
    <citation type="submission" date="2020-03" db="EMBL/GenBank/DDBJ databases">
        <title>Genomic Encyclopedia of Type Strains, Phase IV (KMG-IV): sequencing the most valuable type-strain genomes for metagenomic binning, comparative biology and taxonomic classification.</title>
        <authorList>
            <person name="Goeker M."/>
        </authorList>
    </citation>
    <scope>NUCLEOTIDE SEQUENCE [LARGE SCALE GENOMIC DNA]</scope>
    <source>
        <strain evidence="1 2">DSM 4736</strain>
    </source>
</reference>